<comment type="caution">
    <text evidence="2">The sequence shown here is derived from an EMBL/GenBank/DDBJ whole genome shotgun (WGS) entry which is preliminary data.</text>
</comment>
<organism evidence="2 3">
    <name type="scientific">Parafannyhessea umbonata</name>
    <dbReference type="NCBI Taxonomy" id="604330"/>
    <lineage>
        <taxon>Bacteria</taxon>
        <taxon>Bacillati</taxon>
        <taxon>Actinomycetota</taxon>
        <taxon>Coriobacteriia</taxon>
        <taxon>Coriobacteriales</taxon>
        <taxon>Atopobiaceae</taxon>
        <taxon>Parafannyhessea</taxon>
    </lineage>
</organism>
<feature type="transmembrane region" description="Helical" evidence="1">
    <location>
        <begin position="203"/>
        <end position="225"/>
    </location>
</feature>
<proteinExistence type="predicted"/>
<dbReference type="InterPro" id="IPR050303">
    <property type="entry name" value="GatZ_KbaZ_carbometab"/>
</dbReference>
<keyword evidence="1" id="KW-0472">Membrane</keyword>
<reference evidence="2 3" key="1">
    <citation type="submission" date="2016-10" db="EMBL/GenBank/DDBJ databases">
        <authorList>
            <person name="Varghese N."/>
            <person name="Submissions S."/>
        </authorList>
    </citation>
    <scope>NUCLEOTIDE SEQUENCE [LARGE SCALE GENOMIC DNA]</scope>
    <source>
        <strain evidence="2 3">WCP15</strain>
    </source>
</reference>
<keyword evidence="1" id="KW-1133">Transmembrane helix</keyword>
<dbReference type="PROSITE" id="PS51108">
    <property type="entry name" value="PTS_EIID"/>
    <property type="match status" value="1"/>
</dbReference>
<dbReference type="PANTHER" id="PTHR32502:SF23">
    <property type="entry name" value="TRANSPORT PROTEIN, PTS SYSTEM"/>
    <property type="match status" value="1"/>
</dbReference>
<dbReference type="Proteomes" id="UP000199135">
    <property type="component" value="Unassembled WGS sequence"/>
</dbReference>
<dbReference type="InterPro" id="IPR004704">
    <property type="entry name" value="PTS_IID_man"/>
</dbReference>
<dbReference type="Pfam" id="PF03613">
    <property type="entry name" value="EIID-AGA"/>
    <property type="match status" value="1"/>
</dbReference>
<evidence type="ECO:0000313" key="3">
    <source>
        <dbReference type="Proteomes" id="UP000199135"/>
    </source>
</evidence>
<dbReference type="EMBL" id="FNWT01000002">
    <property type="protein sequence ID" value="SEH43570.1"/>
    <property type="molecule type" value="Genomic_DNA"/>
</dbReference>
<feature type="transmembrane region" description="Helical" evidence="1">
    <location>
        <begin position="136"/>
        <end position="157"/>
    </location>
</feature>
<protein>
    <submittedName>
        <fullName evidence="2">PTS system, mannose-specific IID component</fullName>
    </submittedName>
</protein>
<dbReference type="RefSeq" id="WP_200802607.1">
    <property type="nucleotide sequence ID" value="NZ_FNWT01000002.1"/>
</dbReference>
<gene>
    <name evidence="2" type="ORF">SAMN05216447_102160</name>
</gene>
<sequence>MSDELMGTRASQGDDVKVNVSAKDLSPEDRKMLHSIYWRSFTVYCLWAGEAEAGSDGFIYSLMPAFRRFYKDQKDRTDAMVRHTTWFNMTENVSTFVMGLVAAMEKENSESDDFDVSSIQAVKASLMGPLSGIGDAVFWGVLRVIAAAVGISVAATGSPLGPILFLLIYNIPSMLCRWWMTVLGYKLGTSFLSKAYSTGIMSVIMKAASILGLVMIGAMSAKFIGFNCALTIPVPNADPVGVQTYLDAIFKGLVPISLTLFCTWLLQKKVNVVWLILGIMALGLIFGMTGIVAVG</sequence>
<keyword evidence="1" id="KW-0812">Transmembrane</keyword>
<feature type="transmembrane region" description="Helical" evidence="1">
    <location>
        <begin position="273"/>
        <end position="294"/>
    </location>
</feature>
<name>A0A1H6I9D4_9ACTN</name>
<evidence type="ECO:0000313" key="2">
    <source>
        <dbReference type="EMBL" id="SEH43570.1"/>
    </source>
</evidence>
<keyword evidence="3" id="KW-1185">Reference proteome</keyword>
<evidence type="ECO:0000256" key="1">
    <source>
        <dbReference type="SAM" id="Phobius"/>
    </source>
</evidence>
<dbReference type="PANTHER" id="PTHR32502">
    <property type="entry name" value="N-ACETYLGALACTOSAMINE PERMEASE II COMPONENT-RELATED"/>
    <property type="match status" value="1"/>
</dbReference>
<feature type="transmembrane region" description="Helical" evidence="1">
    <location>
        <begin position="245"/>
        <end position="266"/>
    </location>
</feature>
<accession>A0A1H6I9D4</accession>